<evidence type="ECO:0000313" key="3">
    <source>
        <dbReference type="RefSeq" id="XP_065645535.1"/>
    </source>
</evidence>
<dbReference type="PANTHER" id="PTHR19303:SF71">
    <property type="entry name" value="ZINC FINGER PHD-TYPE DOMAIN-CONTAINING PROTEIN"/>
    <property type="match status" value="1"/>
</dbReference>
<feature type="domain" description="DDE-1" evidence="1">
    <location>
        <begin position="107"/>
        <end position="272"/>
    </location>
</feature>
<name>A0ABM4B9I4_HYDVU</name>
<dbReference type="InterPro" id="IPR004875">
    <property type="entry name" value="DDE_SF_endonuclease_dom"/>
</dbReference>
<dbReference type="InterPro" id="IPR050863">
    <property type="entry name" value="CenT-Element_Derived"/>
</dbReference>
<gene>
    <name evidence="3" type="primary">LOC136076005</name>
</gene>
<protein>
    <submittedName>
        <fullName evidence="3">Uncharacterized protein LOC136076005</fullName>
    </submittedName>
</protein>
<reference evidence="3" key="2">
    <citation type="submission" date="2025-08" db="UniProtKB">
        <authorList>
            <consortium name="RefSeq"/>
        </authorList>
    </citation>
    <scope>IDENTIFICATION</scope>
</reference>
<reference evidence="2" key="1">
    <citation type="submission" date="2025-05" db="UniProtKB">
        <authorList>
            <consortium name="RefSeq"/>
        </authorList>
    </citation>
    <scope>NUCLEOTIDE SEQUENCE [LARGE SCALE GENOMIC DNA]</scope>
</reference>
<dbReference type="Proteomes" id="UP001652625">
    <property type="component" value="Chromosome 02"/>
</dbReference>
<dbReference type="GeneID" id="136076005"/>
<dbReference type="Pfam" id="PF03184">
    <property type="entry name" value="DDE_1"/>
    <property type="match status" value="1"/>
</dbReference>
<keyword evidence="2" id="KW-1185">Reference proteome</keyword>
<proteinExistence type="predicted"/>
<sequence>MKVPNSWVVKEQAGKDWFTEFIKRHSNISIRQPEATSLSRATSFNKQNVASFFSNLQYCMQKYSFSPNDIWNMDETAVTTVQQPKKVIAKKGLKQVGAITSAERGTLVTLACTINAIGNSIPPFFIFPRKNFKDHFLISAPTGSAGDANPSGWMKEENFVKYLKHFVGNTKCTKEKPCLLLLDNHETHLSIEGLDLAKNNGIVMLTFPPHCTHKLQPLDKAVYGPLKNYINTAMTSWLVMNPGKTVTIYDIPKIVNIAFPKAVSPHNILVGFAATGIYPLNPDIFTEIDYCPNYVTDRPDPPCSQADSNKKDCESYPMQPEPANKRFKESIQIPDNQVDITIEDPVVSNKTSNQNPITTLGFNNSIIPPESIRPLPKAGPRLASKRGRKKRSTMILTNTPVKAWLANYKKKKTNKKIFIRNFLLRMEVKKN</sequence>
<dbReference type="RefSeq" id="XP_065645535.1">
    <property type="nucleotide sequence ID" value="XM_065789463.1"/>
</dbReference>
<dbReference type="InterPro" id="IPR036397">
    <property type="entry name" value="RNaseH_sf"/>
</dbReference>
<dbReference type="PANTHER" id="PTHR19303">
    <property type="entry name" value="TRANSPOSON"/>
    <property type="match status" value="1"/>
</dbReference>
<organism evidence="2 3">
    <name type="scientific">Hydra vulgaris</name>
    <name type="common">Hydra</name>
    <name type="synonym">Hydra attenuata</name>
    <dbReference type="NCBI Taxonomy" id="6087"/>
    <lineage>
        <taxon>Eukaryota</taxon>
        <taxon>Metazoa</taxon>
        <taxon>Cnidaria</taxon>
        <taxon>Hydrozoa</taxon>
        <taxon>Hydroidolina</taxon>
        <taxon>Anthoathecata</taxon>
        <taxon>Aplanulata</taxon>
        <taxon>Hydridae</taxon>
        <taxon>Hydra</taxon>
    </lineage>
</organism>
<evidence type="ECO:0000313" key="2">
    <source>
        <dbReference type="Proteomes" id="UP001652625"/>
    </source>
</evidence>
<accession>A0ABM4B9I4</accession>
<evidence type="ECO:0000259" key="1">
    <source>
        <dbReference type="Pfam" id="PF03184"/>
    </source>
</evidence>
<dbReference type="Gene3D" id="3.30.420.10">
    <property type="entry name" value="Ribonuclease H-like superfamily/Ribonuclease H"/>
    <property type="match status" value="1"/>
</dbReference>